<dbReference type="GO" id="GO:0006313">
    <property type="term" value="P:DNA transposition"/>
    <property type="evidence" value="ECO:0007669"/>
    <property type="project" value="InterPro"/>
</dbReference>
<dbReference type="Gene3D" id="1.10.10.10">
    <property type="entry name" value="Winged helix-like DNA-binding domain superfamily/Winged helix DNA-binding domain"/>
    <property type="match status" value="1"/>
</dbReference>
<dbReference type="RefSeq" id="WP_119760003.1">
    <property type="nucleotide sequence ID" value="NZ_QYUJ01000004.1"/>
</dbReference>
<dbReference type="SUPFAM" id="SSF46689">
    <property type="entry name" value="Homeodomain-like"/>
    <property type="match status" value="1"/>
</dbReference>
<sequence length="99" mass="11490">MPGRLHSREFKLEVLEQIESKQKSTAQVCREHQLAPSLIYRWRKELEVRGGAAFTDEKTADQALERRIAELERYCGQLALENTILKKSLANYRTRSGSR</sequence>
<proteinExistence type="predicted"/>
<keyword evidence="2" id="KW-1185">Reference proteome</keyword>
<dbReference type="AlphaFoldDB" id="A0A418VHE5"/>
<dbReference type="EMBL" id="QYUJ01000004">
    <property type="protein sequence ID" value="RJF75573.1"/>
    <property type="molecule type" value="Genomic_DNA"/>
</dbReference>
<dbReference type="InterPro" id="IPR009057">
    <property type="entry name" value="Homeodomain-like_sf"/>
</dbReference>
<dbReference type="InterPro" id="IPR036388">
    <property type="entry name" value="WH-like_DNA-bd_sf"/>
</dbReference>
<dbReference type="InterPro" id="IPR002514">
    <property type="entry name" value="Transposase_8"/>
</dbReference>
<comment type="caution">
    <text evidence="1">The sequence shown here is derived from an EMBL/GenBank/DDBJ whole genome shotgun (WGS) entry which is preliminary data.</text>
</comment>
<name>A0A418VHE5_9DEIO</name>
<dbReference type="OrthoDB" id="69865at2"/>
<gene>
    <name evidence="1" type="ORF">D3875_00555</name>
</gene>
<dbReference type="GO" id="GO:0003677">
    <property type="term" value="F:DNA binding"/>
    <property type="evidence" value="ECO:0007669"/>
    <property type="project" value="InterPro"/>
</dbReference>
<evidence type="ECO:0000313" key="2">
    <source>
        <dbReference type="Proteomes" id="UP000286287"/>
    </source>
</evidence>
<dbReference type="Proteomes" id="UP000286287">
    <property type="component" value="Unassembled WGS sequence"/>
</dbReference>
<dbReference type="Pfam" id="PF01527">
    <property type="entry name" value="HTH_Tnp_1"/>
    <property type="match status" value="1"/>
</dbReference>
<protein>
    <submittedName>
        <fullName evidence="1">Transposase</fullName>
    </submittedName>
</protein>
<organism evidence="1 2">
    <name type="scientific">Deinococcus cavernae</name>
    <dbReference type="NCBI Taxonomy" id="2320857"/>
    <lineage>
        <taxon>Bacteria</taxon>
        <taxon>Thermotogati</taxon>
        <taxon>Deinococcota</taxon>
        <taxon>Deinococci</taxon>
        <taxon>Deinococcales</taxon>
        <taxon>Deinococcaceae</taxon>
        <taxon>Deinococcus</taxon>
    </lineage>
</organism>
<dbReference type="GO" id="GO:0004803">
    <property type="term" value="F:transposase activity"/>
    <property type="evidence" value="ECO:0007669"/>
    <property type="project" value="InterPro"/>
</dbReference>
<reference evidence="1 2" key="1">
    <citation type="submission" date="2018-09" db="EMBL/GenBank/DDBJ databases">
        <authorList>
            <person name="Zhu H."/>
        </authorList>
    </citation>
    <scope>NUCLEOTIDE SEQUENCE [LARGE SCALE GENOMIC DNA]</scope>
    <source>
        <strain evidence="1 2">K2S05-167</strain>
    </source>
</reference>
<accession>A0A418VHE5</accession>
<evidence type="ECO:0000313" key="1">
    <source>
        <dbReference type="EMBL" id="RJF75573.1"/>
    </source>
</evidence>